<organism evidence="2 3">
    <name type="scientific">Cirrhinus molitorella</name>
    <name type="common">mud carp</name>
    <dbReference type="NCBI Taxonomy" id="172907"/>
    <lineage>
        <taxon>Eukaryota</taxon>
        <taxon>Metazoa</taxon>
        <taxon>Chordata</taxon>
        <taxon>Craniata</taxon>
        <taxon>Vertebrata</taxon>
        <taxon>Euteleostomi</taxon>
        <taxon>Actinopterygii</taxon>
        <taxon>Neopterygii</taxon>
        <taxon>Teleostei</taxon>
        <taxon>Ostariophysi</taxon>
        <taxon>Cypriniformes</taxon>
        <taxon>Cyprinidae</taxon>
        <taxon>Labeoninae</taxon>
        <taxon>Labeonini</taxon>
        <taxon>Cirrhinus</taxon>
    </lineage>
</organism>
<feature type="non-terminal residue" evidence="2">
    <location>
        <position position="1"/>
    </location>
</feature>
<feature type="region of interest" description="Disordered" evidence="1">
    <location>
        <begin position="32"/>
        <end position="61"/>
    </location>
</feature>
<accession>A0ABR3NQQ2</accession>
<gene>
    <name evidence="2" type="ORF">QQF64_026029</name>
</gene>
<evidence type="ECO:0000313" key="3">
    <source>
        <dbReference type="Proteomes" id="UP001558613"/>
    </source>
</evidence>
<name>A0ABR3NQQ2_9TELE</name>
<reference evidence="2 3" key="1">
    <citation type="submission" date="2023-09" db="EMBL/GenBank/DDBJ databases">
        <authorList>
            <person name="Wang M."/>
        </authorList>
    </citation>
    <scope>NUCLEOTIDE SEQUENCE [LARGE SCALE GENOMIC DNA]</scope>
    <source>
        <strain evidence="2">GT-2023</strain>
        <tissue evidence="2">Liver</tissue>
    </source>
</reference>
<feature type="compositionally biased region" description="Polar residues" evidence="1">
    <location>
        <begin position="33"/>
        <end position="42"/>
    </location>
</feature>
<proteinExistence type="predicted"/>
<comment type="caution">
    <text evidence="2">The sequence shown here is derived from an EMBL/GenBank/DDBJ whole genome shotgun (WGS) entry which is preliminary data.</text>
</comment>
<evidence type="ECO:0000256" key="1">
    <source>
        <dbReference type="SAM" id="MobiDB-lite"/>
    </source>
</evidence>
<evidence type="ECO:0000313" key="2">
    <source>
        <dbReference type="EMBL" id="KAL1279356.1"/>
    </source>
</evidence>
<feature type="compositionally biased region" description="Basic and acidic residues" evidence="1">
    <location>
        <begin position="43"/>
        <end position="52"/>
    </location>
</feature>
<dbReference type="Proteomes" id="UP001558613">
    <property type="component" value="Unassembled WGS sequence"/>
</dbReference>
<keyword evidence="3" id="KW-1185">Reference proteome</keyword>
<sequence length="61" mass="6758">ALQWLLAGGQRVPLPALFDEFLPNLSLYHRQDSAGSQQNTSQGRDDLRHPEGKVSVSAWAQ</sequence>
<dbReference type="EMBL" id="JAYMGO010000003">
    <property type="protein sequence ID" value="KAL1279356.1"/>
    <property type="molecule type" value="Genomic_DNA"/>
</dbReference>
<protein>
    <submittedName>
        <fullName evidence="2">Uncharacterized protein</fullName>
    </submittedName>
</protein>
<feature type="non-terminal residue" evidence="2">
    <location>
        <position position="61"/>
    </location>
</feature>